<comment type="subcellular location">
    <subcellularLocation>
        <location evidence="1">Cell envelope</location>
    </subcellularLocation>
</comment>
<comment type="caution">
    <text evidence="5">The sequence shown here is derived from an EMBL/GenBank/DDBJ whole genome shotgun (WGS) entry which is preliminary data.</text>
</comment>
<evidence type="ECO:0000256" key="1">
    <source>
        <dbReference type="ARBA" id="ARBA00004196"/>
    </source>
</evidence>
<proteinExistence type="predicted"/>
<protein>
    <submittedName>
        <fullName evidence="5">RND family efflux transporter MFP subunit</fullName>
    </submittedName>
</protein>
<name>T0YU99_9ZZZZ</name>
<sequence>MHPGDRVQRGQILARVDSPELQNEYQRQLATLKSMNAALDQERVRLREQLINSQQQANLAAVRMNAQLRDLQRAQAAWRVHVISERRYETAYDTFSVARLDFENARDDAHLERQQILLSLRRRTLARDAQALRVAELKARADALTVRSPVTGLVAQTLQPDQSYVAENAPLVRVVDLKALAIRFQVAESLANGIVPGVPAEITLGVKPSEASSRTSPRPSWMAGSPGRARFDGAAPSGLRQNEQASVRII</sequence>
<evidence type="ECO:0000256" key="2">
    <source>
        <dbReference type="ARBA" id="ARBA00023054"/>
    </source>
</evidence>
<dbReference type="GO" id="GO:0030313">
    <property type="term" value="C:cell envelope"/>
    <property type="evidence" value="ECO:0007669"/>
    <property type="project" value="UniProtKB-SubCell"/>
</dbReference>
<dbReference type="InterPro" id="IPR050465">
    <property type="entry name" value="UPF0194_transport"/>
</dbReference>
<dbReference type="Gene3D" id="2.40.50.100">
    <property type="match status" value="1"/>
</dbReference>
<reference evidence="5" key="1">
    <citation type="submission" date="2013-08" db="EMBL/GenBank/DDBJ databases">
        <authorList>
            <person name="Mendez C."/>
            <person name="Richter M."/>
            <person name="Ferrer M."/>
            <person name="Sanchez J."/>
        </authorList>
    </citation>
    <scope>NUCLEOTIDE SEQUENCE</scope>
</reference>
<evidence type="ECO:0000313" key="5">
    <source>
        <dbReference type="EMBL" id="EQD35497.1"/>
    </source>
</evidence>
<reference evidence="5" key="2">
    <citation type="journal article" date="2014" name="ISME J.">
        <title>Microbial stratification in low pH oxic and suboxic macroscopic growths along an acid mine drainage.</title>
        <authorList>
            <person name="Mendez-Garcia C."/>
            <person name="Mesa V."/>
            <person name="Sprenger R.R."/>
            <person name="Richter M."/>
            <person name="Diez M.S."/>
            <person name="Solano J."/>
            <person name="Bargiela R."/>
            <person name="Golyshina O.V."/>
            <person name="Manteca A."/>
            <person name="Ramos J.L."/>
            <person name="Gallego J.R."/>
            <person name="Llorente I."/>
            <person name="Martins Dos Santos V.A."/>
            <person name="Jensen O.N."/>
            <person name="Pelaez A.I."/>
            <person name="Sanchez J."/>
            <person name="Ferrer M."/>
        </authorList>
    </citation>
    <scope>NUCLEOTIDE SEQUENCE</scope>
</reference>
<dbReference type="AlphaFoldDB" id="T0YU99"/>
<dbReference type="EMBL" id="AUZX01013463">
    <property type="protein sequence ID" value="EQD35497.1"/>
    <property type="molecule type" value="Genomic_DNA"/>
</dbReference>
<dbReference type="PANTHER" id="PTHR32347">
    <property type="entry name" value="EFFLUX SYSTEM COMPONENT YKNX-RELATED"/>
    <property type="match status" value="1"/>
</dbReference>
<keyword evidence="2 3" id="KW-0175">Coiled coil</keyword>
<dbReference type="Gene3D" id="2.40.30.170">
    <property type="match status" value="1"/>
</dbReference>
<feature type="coiled-coil region" evidence="3">
    <location>
        <begin position="22"/>
        <end position="74"/>
    </location>
</feature>
<dbReference type="Gene3D" id="1.10.287.470">
    <property type="entry name" value="Helix hairpin bin"/>
    <property type="match status" value="1"/>
</dbReference>
<accession>T0YU99</accession>
<feature type="region of interest" description="Disordered" evidence="4">
    <location>
        <begin position="207"/>
        <end position="243"/>
    </location>
</feature>
<dbReference type="PANTHER" id="PTHR32347:SF14">
    <property type="entry name" value="EFFLUX SYSTEM COMPONENT YKNX-RELATED"/>
    <property type="match status" value="1"/>
</dbReference>
<organism evidence="5">
    <name type="scientific">mine drainage metagenome</name>
    <dbReference type="NCBI Taxonomy" id="410659"/>
    <lineage>
        <taxon>unclassified sequences</taxon>
        <taxon>metagenomes</taxon>
        <taxon>ecological metagenomes</taxon>
    </lineage>
</organism>
<evidence type="ECO:0000256" key="3">
    <source>
        <dbReference type="SAM" id="Coils"/>
    </source>
</evidence>
<evidence type="ECO:0000256" key="4">
    <source>
        <dbReference type="SAM" id="MobiDB-lite"/>
    </source>
</evidence>
<gene>
    <name evidence="5" type="ORF">B1A_18256</name>
</gene>
<feature type="non-terminal residue" evidence="5">
    <location>
        <position position="250"/>
    </location>
</feature>